<dbReference type="CDD" id="cd04182">
    <property type="entry name" value="GT_2_like_f"/>
    <property type="match status" value="1"/>
</dbReference>
<evidence type="ECO:0000313" key="4">
    <source>
        <dbReference type="Proteomes" id="UP001161406"/>
    </source>
</evidence>
<dbReference type="PANTHER" id="PTHR43777">
    <property type="entry name" value="MOLYBDENUM COFACTOR CYTIDYLYLTRANSFERASE"/>
    <property type="match status" value="1"/>
</dbReference>
<gene>
    <name evidence="3" type="ORF">GCM10007913_31020</name>
</gene>
<dbReference type="Proteomes" id="UP001161406">
    <property type="component" value="Unassembled WGS sequence"/>
</dbReference>
<evidence type="ECO:0000313" key="3">
    <source>
        <dbReference type="EMBL" id="GLQ11170.1"/>
    </source>
</evidence>
<evidence type="ECO:0000256" key="1">
    <source>
        <dbReference type="ARBA" id="ARBA00022842"/>
    </source>
</evidence>
<sequence>MVETTAIIVLAAGLSTRFSAGNKLLADFRGRPLADHIAGIIEPMPFAAKFAVCPADVPALGKLFERRGFAILANPDNAAGQATSLRLGVDAANRAGAGAVLICLADMPFVTRDHLQALLTRMGRGTANHVASIAHQGAPMPPAIFGRDHFPALLQSAGDRGARDLLRSAERLVVPARQLADCDTPEDFAAFSA</sequence>
<dbReference type="SUPFAM" id="SSF53448">
    <property type="entry name" value="Nucleotide-diphospho-sugar transferases"/>
    <property type="match status" value="1"/>
</dbReference>
<name>A0ABQ5UJ20_9HYPH</name>
<dbReference type="RefSeq" id="WP_284392414.1">
    <property type="nucleotide sequence ID" value="NZ_BSNG01000001.1"/>
</dbReference>
<reference evidence="3" key="1">
    <citation type="journal article" date="2014" name="Int. J. Syst. Evol. Microbiol.">
        <title>Complete genome of a new Firmicutes species belonging to the dominant human colonic microbiota ('Ruminococcus bicirculans') reveals two chromosomes and a selective capacity to utilize plant glucans.</title>
        <authorList>
            <consortium name="NISC Comparative Sequencing Program"/>
            <person name="Wegmann U."/>
            <person name="Louis P."/>
            <person name="Goesmann A."/>
            <person name="Henrissat B."/>
            <person name="Duncan S.H."/>
            <person name="Flint H.J."/>
        </authorList>
    </citation>
    <scope>NUCLEOTIDE SEQUENCE</scope>
    <source>
        <strain evidence="3">NBRC 103855</strain>
    </source>
</reference>
<evidence type="ECO:0000259" key="2">
    <source>
        <dbReference type="Pfam" id="PF12804"/>
    </source>
</evidence>
<dbReference type="InterPro" id="IPR029044">
    <property type="entry name" value="Nucleotide-diphossugar_trans"/>
</dbReference>
<feature type="domain" description="MobA-like NTP transferase" evidence="2">
    <location>
        <begin position="8"/>
        <end position="170"/>
    </location>
</feature>
<dbReference type="PANTHER" id="PTHR43777:SF1">
    <property type="entry name" value="MOLYBDENUM COFACTOR CYTIDYLYLTRANSFERASE"/>
    <property type="match status" value="1"/>
</dbReference>
<organism evidence="3 4">
    <name type="scientific">Devosia yakushimensis</name>
    <dbReference type="NCBI Taxonomy" id="470028"/>
    <lineage>
        <taxon>Bacteria</taxon>
        <taxon>Pseudomonadati</taxon>
        <taxon>Pseudomonadota</taxon>
        <taxon>Alphaproteobacteria</taxon>
        <taxon>Hyphomicrobiales</taxon>
        <taxon>Devosiaceae</taxon>
        <taxon>Devosia</taxon>
    </lineage>
</organism>
<reference evidence="3" key="2">
    <citation type="submission" date="2023-01" db="EMBL/GenBank/DDBJ databases">
        <title>Draft genome sequence of Devosia yakushimensis strain NBRC 103855.</title>
        <authorList>
            <person name="Sun Q."/>
            <person name="Mori K."/>
        </authorList>
    </citation>
    <scope>NUCLEOTIDE SEQUENCE</scope>
    <source>
        <strain evidence="3">NBRC 103855</strain>
    </source>
</reference>
<protein>
    <recommendedName>
        <fullName evidence="2">MobA-like NTP transferase domain-containing protein</fullName>
    </recommendedName>
</protein>
<dbReference type="EMBL" id="BSNG01000001">
    <property type="protein sequence ID" value="GLQ11170.1"/>
    <property type="molecule type" value="Genomic_DNA"/>
</dbReference>
<comment type="caution">
    <text evidence="3">The sequence shown here is derived from an EMBL/GenBank/DDBJ whole genome shotgun (WGS) entry which is preliminary data.</text>
</comment>
<proteinExistence type="predicted"/>
<keyword evidence="4" id="KW-1185">Reference proteome</keyword>
<dbReference type="InterPro" id="IPR025877">
    <property type="entry name" value="MobA-like_NTP_Trfase"/>
</dbReference>
<dbReference type="Pfam" id="PF12804">
    <property type="entry name" value="NTP_transf_3"/>
    <property type="match status" value="1"/>
</dbReference>
<dbReference type="Gene3D" id="3.90.550.10">
    <property type="entry name" value="Spore Coat Polysaccharide Biosynthesis Protein SpsA, Chain A"/>
    <property type="match status" value="1"/>
</dbReference>
<keyword evidence="1" id="KW-0460">Magnesium</keyword>
<accession>A0ABQ5UJ20</accession>